<dbReference type="GO" id="GO:0050660">
    <property type="term" value="F:flavin adenine dinucleotide binding"/>
    <property type="evidence" value="ECO:0007669"/>
    <property type="project" value="InterPro"/>
</dbReference>
<dbReference type="InterPro" id="IPR037069">
    <property type="entry name" value="AcylCoA_DH/ox_N_sf"/>
</dbReference>
<evidence type="ECO:0000313" key="4">
    <source>
        <dbReference type="EMBL" id="SKC03421.1"/>
    </source>
</evidence>
<accession>A0A1T5G4X9</accession>
<dbReference type="RefSeq" id="WP_079650218.1">
    <property type="nucleotide sequence ID" value="NZ_FUYM01000012.1"/>
</dbReference>
<sequence length="408" mass="44152">MTLVTSVVEPVETGRPAIEELLERARAFRPMLMDRAAATEADGRVSAEVTRMMIDAGLYRLGQPRRFGGYEYGPSDILRLGFELGRGCGSTGWCAMLANVNGWLAAYWPLAAQEEIWGDNPDHLVTGTFVPTGRCEASEEGYRVWGRWPFASNCDNSDWLFVSAMLPEVAGEAPSVGWFMVPRADLGIDHDSWRVAGMQGTGSKTLFADDPIFVPGHRVIRFADVEQGTTPGRDVSGNLMARFNFATMGAVTLVAPLLGMAQSALDWYAQAMRAKMKASLKPGAPISVAQSPQAQARAGEAQVRIDAARTLLLADLVPLEARVRAGEDLAVADRIRIRRDIGFATRAAVEAVNLLFEGAGASSAALDTPIQRHWRDVNAAARHASLDTQAIYALVGQLCFGLDPKGQF</sequence>
<dbReference type="Proteomes" id="UP000189818">
    <property type="component" value="Unassembled WGS sequence"/>
</dbReference>
<dbReference type="AlphaFoldDB" id="A0A1T5G4X9"/>
<dbReference type="InterPro" id="IPR009100">
    <property type="entry name" value="AcylCoA_DH/oxidase_NM_dom_sf"/>
</dbReference>
<name>A0A1T5G4X9_9SPHN</name>
<dbReference type="Gene3D" id="1.20.140.10">
    <property type="entry name" value="Butyryl-CoA Dehydrogenase, subunit A, domain 3"/>
    <property type="match status" value="1"/>
</dbReference>
<dbReference type="PANTHER" id="PTHR43884:SF12">
    <property type="entry name" value="ISOVALERYL-COA DEHYDROGENASE, MITOCHONDRIAL-RELATED"/>
    <property type="match status" value="1"/>
</dbReference>
<proteinExistence type="predicted"/>
<dbReference type="InterPro" id="IPR013107">
    <property type="entry name" value="Acyl-CoA_DH_C"/>
</dbReference>
<feature type="domain" description="Acyl-CoA dehydrogenase C-terminal" evidence="3">
    <location>
        <begin position="252"/>
        <end position="387"/>
    </location>
</feature>
<dbReference type="STRING" id="439228.SAMN06295920_1121"/>
<dbReference type="SUPFAM" id="SSF47203">
    <property type="entry name" value="Acyl-CoA dehydrogenase C-terminal domain-like"/>
    <property type="match status" value="1"/>
</dbReference>
<keyword evidence="4" id="KW-0503">Monooxygenase</keyword>
<evidence type="ECO:0000256" key="1">
    <source>
        <dbReference type="ARBA" id="ARBA00023002"/>
    </source>
</evidence>
<dbReference type="SUPFAM" id="SSF56645">
    <property type="entry name" value="Acyl-CoA dehydrogenase NM domain-like"/>
    <property type="match status" value="1"/>
</dbReference>
<feature type="domain" description="Acyl-CoA dehydrogenase/oxidase N-terminal" evidence="2">
    <location>
        <begin position="19"/>
        <end position="99"/>
    </location>
</feature>
<keyword evidence="1" id="KW-0560">Oxidoreductase</keyword>
<dbReference type="Pfam" id="PF02771">
    <property type="entry name" value="Acyl-CoA_dh_N"/>
    <property type="match status" value="1"/>
</dbReference>
<dbReference type="InterPro" id="IPR046373">
    <property type="entry name" value="Acyl-CoA_Oxase/DH_mid-dom_sf"/>
</dbReference>
<dbReference type="GO" id="GO:0004497">
    <property type="term" value="F:monooxygenase activity"/>
    <property type="evidence" value="ECO:0007669"/>
    <property type="project" value="UniProtKB-KW"/>
</dbReference>
<gene>
    <name evidence="4" type="ORF">SAMN06295920_1121</name>
</gene>
<organism evidence="4 5">
    <name type="scientific">Rhizorhabdus histidinilytica</name>
    <dbReference type="NCBI Taxonomy" id="439228"/>
    <lineage>
        <taxon>Bacteria</taxon>
        <taxon>Pseudomonadati</taxon>
        <taxon>Pseudomonadota</taxon>
        <taxon>Alphaproteobacteria</taxon>
        <taxon>Sphingomonadales</taxon>
        <taxon>Sphingomonadaceae</taxon>
        <taxon>Rhizorhabdus</taxon>
    </lineage>
</organism>
<dbReference type="GO" id="GO:0003995">
    <property type="term" value="F:acyl-CoA dehydrogenase activity"/>
    <property type="evidence" value="ECO:0007669"/>
    <property type="project" value="TreeGrafter"/>
</dbReference>
<dbReference type="InterPro" id="IPR013786">
    <property type="entry name" value="AcylCoA_DH/ox_N"/>
</dbReference>
<dbReference type="EMBL" id="FUYM01000012">
    <property type="protein sequence ID" value="SKC03421.1"/>
    <property type="molecule type" value="Genomic_DNA"/>
</dbReference>
<evidence type="ECO:0000259" key="2">
    <source>
        <dbReference type="Pfam" id="PF02771"/>
    </source>
</evidence>
<keyword evidence="5" id="KW-1185">Reference proteome</keyword>
<protein>
    <submittedName>
        <fullName evidence="4">3-hydroxy-9,10-secoandrosta-1,3,5(10)-triene-9,17-dione monooxygenase</fullName>
    </submittedName>
</protein>
<dbReference type="Gene3D" id="1.10.540.10">
    <property type="entry name" value="Acyl-CoA dehydrogenase/oxidase, N-terminal domain"/>
    <property type="match status" value="1"/>
</dbReference>
<dbReference type="PIRSF" id="PIRSF016578">
    <property type="entry name" value="HsaA"/>
    <property type="match status" value="1"/>
</dbReference>
<evidence type="ECO:0000259" key="3">
    <source>
        <dbReference type="Pfam" id="PF08028"/>
    </source>
</evidence>
<dbReference type="PANTHER" id="PTHR43884">
    <property type="entry name" value="ACYL-COA DEHYDROGENASE"/>
    <property type="match status" value="1"/>
</dbReference>
<evidence type="ECO:0000313" key="5">
    <source>
        <dbReference type="Proteomes" id="UP000189818"/>
    </source>
</evidence>
<dbReference type="Pfam" id="PF08028">
    <property type="entry name" value="Acyl-CoA_dh_2"/>
    <property type="match status" value="1"/>
</dbReference>
<reference evidence="5" key="1">
    <citation type="submission" date="2017-02" db="EMBL/GenBank/DDBJ databases">
        <authorList>
            <person name="Varghese N."/>
            <person name="Submissions S."/>
        </authorList>
    </citation>
    <scope>NUCLEOTIDE SEQUENCE [LARGE SCALE GENOMIC DNA]</scope>
    <source>
        <strain evidence="5">UM2</strain>
    </source>
</reference>
<dbReference type="InterPro" id="IPR036250">
    <property type="entry name" value="AcylCo_DH-like_C"/>
</dbReference>
<dbReference type="Gene3D" id="2.40.110.10">
    <property type="entry name" value="Butyryl-CoA Dehydrogenase, subunit A, domain 2"/>
    <property type="match status" value="1"/>
</dbReference>